<gene>
    <name evidence="8" type="ORF">HPU229334_12060</name>
</gene>
<evidence type="ECO:0000256" key="1">
    <source>
        <dbReference type="ARBA" id="ARBA00004141"/>
    </source>
</evidence>
<feature type="transmembrane region" description="Helical" evidence="6">
    <location>
        <begin position="39"/>
        <end position="68"/>
    </location>
</feature>
<dbReference type="AlphaFoldDB" id="A0A0N1MP89"/>
<feature type="transmembrane region" description="Helical" evidence="6">
    <location>
        <begin position="6"/>
        <end position="27"/>
    </location>
</feature>
<feature type="transmembrane region" description="Helical" evidence="6">
    <location>
        <begin position="390"/>
        <end position="408"/>
    </location>
</feature>
<organism evidence="8 9">
    <name type="scientific">Helicobacter pullorum</name>
    <dbReference type="NCBI Taxonomy" id="35818"/>
    <lineage>
        <taxon>Bacteria</taxon>
        <taxon>Pseudomonadati</taxon>
        <taxon>Campylobacterota</taxon>
        <taxon>Epsilonproteobacteria</taxon>
        <taxon>Campylobacterales</taxon>
        <taxon>Helicobacteraceae</taxon>
        <taxon>Helicobacter</taxon>
    </lineage>
</organism>
<evidence type="ECO:0000259" key="7">
    <source>
        <dbReference type="Pfam" id="PF03600"/>
    </source>
</evidence>
<evidence type="ECO:0000256" key="2">
    <source>
        <dbReference type="ARBA" id="ARBA00022448"/>
    </source>
</evidence>
<evidence type="ECO:0000256" key="4">
    <source>
        <dbReference type="ARBA" id="ARBA00022989"/>
    </source>
</evidence>
<evidence type="ECO:0000313" key="8">
    <source>
        <dbReference type="EMBL" id="KPH54803.1"/>
    </source>
</evidence>
<feature type="transmembrane region" description="Helical" evidence="6">
    <location>
        <begin position="249"/>
        <end position="269"/>
    </location>
</feature>
<comment type="subcellular location">
    <subcellularLocation>
        <location evidence="1">Membrane</location>
        <topology evidence="1">Multi-pass membrane protein</topology>
    </subcellularLocation>
</comment>
<feature type="transmembrane region" description="Helical" evidence="6">
    <location>
        <begin position="344"/>
        <end position="361"/>
    </location>
</feature>
<sequence>MDLESIKKSLIIIAIDILIFALLYTFLPFERNANIGICILIFVGILWITEATHTAITALCVPFLAVIFGLENTSSALKTFADPVIFLFFGGFAIASALHIQALDRFIANYLIYLAKGKMSLAIILLFCVTALLSMWISNTATAAIMLPLALGILSNLKIDKDRNTFVFVLLGVAYSASIGGFGTLVGSPPNAIAAAYLQMNFFDWMKLGIPFMLIMLPSCIIILYLLLKPNLNTQFSIELENTQWNHKKTITLIIFALTALTWILSAKISSLLGGIDDLDTIIALACAIAIGVTKVATWKDIQNNTDWGVLWLFGGGLALSAILKDSGASAVLANGVAQIFGNSHWLIIIIVVAFFIITLTEFTSNTASAALLVPIFGVVGEAIGMPEHILPLVIGFGASCAFMLPVATPPNAIVYGTGYVKQIEMMKYGVWVNLFSIVLITIFASLVW</sequence>
<protein>
    <submittedName>
        <fullName evidence="8">Anion transporter</fullName>
    </submittedName>
</protein>
<feature type="transmembrane region" description="Helical" evidence="6">
    <location>
        <begin position="306"/>
        <end position="324"/>
    </location>
</feature>
<keyword evidence="2" id="KW-0813">Transport</keyword>
<evidence type="ECO:0000256" key="6">
    <source>
        <dbReference type="SAM" id="Phobius"/>
    </source>
</evidence>
<keyword evidence="4 6" id="KW-1133">Transmembrane helix</keyword>
<evidence type="ECO:0000256" key="5">
    <source>
        <dbReference type="ARBA" id="ARBA00023136"/>
    </source>
</evidence>
<feature type="transmembrane region" description="Helical" evidence="6">
    <location>
        <begin position="368"/>
        <end position="384"/>
    </location>
</feature>
<feature type="domain" description="Citrate transporter-like" evidence="7">
    <location>
        <begin position="45"/>
        <end position="393"/>
    </location>
</feature>
<evidence type="ECO:0000313" key="9">
    <source>
        <dbReference type="Proteomes" id="UP000037997"/>
    </source>
</evidence>
<dbReference type="NCBIfam" id="TIGR00785">
    <property type="entry name" value="dass"/>
    <property type="match status" value="1"/>
</dbReference>
<dbReference type="PATRIC" id="fig|35818.11.peg.2387"/>
<evidence type="ECO:0000256" key="3">
    <source>
        <dbReference type="ARBA" id="ARBA00022692"/>
    </source>
</evidence>
<feature type="transmembrane region" description="Helical" evidence="6">
    <location>
        <begin position="80"/>
        <end position="98"/>
    </location>
</feature>
<dbReference type="PANTHER" id="PTHR10283:SF82">
    <property type="entry name" value="SOLUTE CARRIER FAMILY 13 MEMBER 2"/>
    <property type="match status" value="1"/>
</dbReference>
<feature type="transmembrane region" description="Helical" evidence="6">
    <location>
        <begin position="281"/>
        <end position="299"/>
    </location>
</feature>
<proteinExistence type="predicted"/>
<accession>A0A0N1MP89</accession>
<dbReference type="InterPro" id="IPR001898">
    <property type="entry name" value="SLC13A/DASS"/>
</dbReference>
<dbReference type="EMBL" id="JNOC01000080">
    <property type="protein sequence ID" value="KPH54803.1"/>
    <property type="molecule type" value="Genomic_DNA"/>
</dbReference>
<feature type="transmembrane region" description="Helical" evidence="6">
    <location>
        <begin position="208"/>
        <end position="228"/>
    </location>
</feature>
<dbReference type="InterPro" id="IPR031312">
    <property type="entry name" value="Na/sul_symport_CS"/>
</dbReference>
<dbReference type="GO" id="GO:0005886">
    <property type="term" value="C:plasma membrane"/>
    <property type="evidence" value="ECO:0007669"/>
    <property type="project" value="TreeGrafter"/>
</dbReference>
<dbReference type="PROSITE" id="PS01271">
    <property type="entry name" value="NA_SULFATE"/>
    <property type="match status" value="1"/>
</dbReference>
<dbReference type="GO" id="GO:0015141">
    <property type="term" value="F:succinate transmembrane transporter activity"/>
    <property type="evidence" value="ECO:0007669"/>
    <property type="project" value="UniProtKB-ARBA"/>
</dbReference>
<keyword evidence="5 6" id="KW-0472">Membrane</keyword>
<dbReference type="Pfam" id="PF03600">
    <property type="entry name" value="CitMHS"/>
    <property type="match status" value="1"/>
</dbReference>
<reference evidence="8 9" key="1">
    <citation type="submission" date="2014-06" db="EMBL/GenBank/DDBJ databases">
        <title>Helicobacter pullorum isolates in fresh chicken meat - phenotypic and genotypic features.</title>
        <authorList>
            <person name="Borges V."/>
            <person name="Santos A."/>
            <person name="Correia C.B."/>
            <person name="Saraiva M."/>
            <person name="Menard A."/>
            <person name="Vieira L."/>
            <person name="Sampaio D.A."/>
            <person name="Gomes J.P."/>
            <person name="Oleastro M."/>
        </authorList>
    </citation>
    <scope>NUCLEOTIDE SEQUENCE [LARGE SCALE GENOMIC DNA]</scope>
    <source>
        <strain evidence="8 9">229334/12</strain>
    </source>
</reference>
<comment type="caution">
    <text evidence="8">The sequence shown here is derived from an EMBL/GenBank/DDBJ whole genome shotgun (WGS) entry which is preliminary data.</text>
</comment>
<feature type="transmembrane region" description="Helical" evidence="6">
    <location>
        <begin position="166"/>
        <end position="188"/>
    </location>
</feature>
<dbReference type="PANTHER" id="PTHR10283">
    <property type="entry name" value="SOLUTE CARRIER FAMILY 13 MEMBER"/>
    <property type="match status" value="1"/>
</dbReference>
<dbReference type="CDD" id="cd01115">
    <property type="entry name" value="SLC13_permease"/>
    <property type="match status" value="1"/>
</dbReference>
<dbReference type="InterPro" id="IPR004680">
    <property type="entry name" value="Cit_transptr-like_dom"/>
</dbReference>
<feature type="transmembrane region" description="Helical" evidence="6">
    <location>
        <begin position="119"/>
        <end position="137"/>
    </location>
</feature>
<feature type="transmembrane region" description="Helical" evidence="6">
    <location>
        <begin position="429"/>
        <end position="448"/>
    </location>
</feature>
<dbReference type="Proteomes" id="UP000037997">
    <property type="component" value="Unassembled WGS sequence"/>
</dbReference>
<keyword evidence="3 6" id="KW-0812">Transmembrane</keyword>
<name>A0A0N1MP89_9HELI</name>
<dbReference type="STRING" id="35818.HPU229336_06620"/>